<dbReference type="EMBL" id="JACIER010000012">
    <property type="protein sequence ID" value="MBB4045129.1"/>
    <property type="molecule type" value="Genomic_DNA"/>
</dbReference>
<dbReference type="Pfam" id="PF16328">
    <property type="entry name" value="DUF4961"/>
    <property type="match status" value="1"/>
</dbReference>
<gene>
    <name evidence="2" type="ORF">GGR06_002939</name>
</gene>
<keyword evidence="1" id="KW-0472">Membrane</keyword>
<dbReference type="Proteomes" id="UP000560658">
    <property type="component" value="Unassembled WGS sequence"/>
</dbReference>
<evidence type="ECO:0000256" key="1">
    <source>
        <dbReference type="SAM" id="Phobius"/>
    </source>
</evidence>
<name>A0A840D2V2_9BACE</name>
<dbReference type="PROSITE" id="PS51257">
    <property type="entry name" value="PROKAR_LIPOPROTEIN"/>
    <property type="match status" value="1"/>
</dbReference>
<dbReference type="RefSeq" id="WP_044162295.1">
    <property type="nucleotide sequence ID" value="NZ_JACIER010000012.1"/>
</dbReference>
<accession>A0A840D2V2</accession>
<evidence type="ECO:0000313" key="3">
    <source>
        <dbReference type="Proteomes" id="UP000560658"/>
    </source>
</evidence>
<feature type="transmembrane region" description="Helical" evidence="1">
    <location>
        <begin position="12"/>
        <end position="33"/>
    </location>
</feature>
<comment type="caution">
    <text evidence="2">The sequence shown here is derived from an EMBL/GenBank/DDBJ whole genome shotgun (WGS) entry which is preliminary data.</text>
</comment>
<proteinExistence type="predicted"/>
<protein>
    <recommendedName>
        <fullName evidence="4">DUF4961 domain-containing protein</fullName>
    </recommendedName>
</protein>
<dbReference type="InterPro" id="IPR032522">
    <property type="entry name" value="DUF4961"/>
</dbReference>
<evidence type="ECO:0000313" key="2">
    <source>
        <dbReference type="EMBL" id="MBB4045129.1"/>
    </source>
</evidence>
<organism evidence="2 3">
    <name type="scientific">Bacteroides reticulotermitis</name>
    <dbReference type="NCBI Taxonomy" id="1133319"/>
    <lineage>
        <taxon>Bacteria</taxon>
        <taxon>Pseudomonadati</taxon>
        <taxon>Bacteroidota</taxon>
        <taxon>Bacteroidia</taxon>
        <taxon>Bacteroidales</taxon>
        <taxon>Bacteroidaceae</taxon>
        <taxon>Bacteroides</taxon>
    </lineage>
</organism>
<dbReference type="AlphaFoldDB" id="A0A840D2V2"/>
<keyword evidence="1" id="KW-1133">Transmembrane helix</keyword>
<reference evidence="2" key="1">
    <citation type="submission" date="2020-08" db="EMBL/GenBank/DDBJ databases">
        <title>Genomic Encyclopedia of Type Strains, Phase IV (KMG-IV): sequencing the most valuable type-strain genomes for metagenomic binning, comparative biology and taxonomic classification.</title>
        <authorList>
            <person name="Goeker M."/>
        </authorList>
    </citation>
    <scope>NUCLEOTIDE SEQUENCE [LARGE SCALE GENOMIC DNA]</scope>
    <source>
        <strain evidence="2">DSM 105720</strain>
    </source>
</reference>
<evidence type="ECO:0008006" key="4">
    <source>
        <dbReference type="Google" id="ProtNLM"/>
    </source>
</evidence>
<keyword evidence="1" id="KW-0812">Transmembrane</keyword>
<keyword evidence="3" id="KW-1185">Reference proteome</keyword>
<sequence>MKTSSKQKNRSYRAAGLLLSIMFIVVGCVYLDYVNINQGTADEPIYWVKAGETATFTVKGHIEAAEDQTRRFLVAILVPKTWNARENTTVTYVADGVEDGVTSFPMSPVDTKLVPKNATVPWSELLMAEYGVSTNVLNDMEWVAFRTDKLYPIKNHDYANITITLKCKAGPKNLRFKPAFFINFAEDDFPGDDRYKKYSPGSQCFDVVEGDGGVTDFCAFHFNKVEPLAALQDDFVTFSFLGDIYTNELVNADAIYMEAIAYTDNGKVYTVAEKNEKTLMAKEDRAFSNIYNLTIWPAGFFGISEGETITRIDYIFTNADGTVNITGTDDKIAAEGGEVEGEEEPFTSELICE</sequence>